<proteinExistence type="predicted"/>
<dbReference type="InterPro" id="IPR011990">
    <property type="entry name" value="TPR-like_helical_dom_sf"/>
</dbReference>
<dbReference type="Proteomes" id="UP000824890">
    <property type="component" value="Unassembled WGS sequence"/>
</dbReference>
<feature type="compositionally biased region" description="Low complexity" evidence="2">
    <location>
        <begin position="622"/>
        <end position="636"/>
    </location>
</feature>
<dbReference type="SUPFAM" id="SSF48452">
    <property type="entry name" value="TPR-like"/>
    <property type="match status" value="4"/>
</dbReference>
<dbReference type="InterPro" id="IPR019734">
    <property type="entry name" value="TPR_rpt"/>
</dbReference>
<dbReference type="PROSITE" id="PS50005">
    <property type="entry name" value="TPR"/>
    <property type="match status" value="3"/>
</dbReference>
<dbReference type="EMBL" id="JAGKQM010000013">
    <property type="protein sequence ID" value="KAH0892415.1"/>
    <property type="molecule type" value="Genomic_DNA"/>
</dbReference>
<evidence type="ECO:0000256" key="1">
    <source>
        <dbReference type="PROSITE-ProRule" id="PRU00339"/>
    </source>
</evidence>
<sequence length="1135" mass="123804">MGENAAERRSGCGLLSVMFGRRNLWSKKPTPTDNGSQKSTSTAATATSNIQFTKSPGSDLKKPHHDVKVSVETIQNNKIQNQNQNQNQRSVVPSKPSSNQYPNNHQLGTYENQRSSYNNNSSSVDPYRGGQRKVPREAIGLSGELESMITDHQKSRGANGLVRASSSNVMLYGNLGNLNQSGPATTLGYGNVNSGGGYGATRTNVAAPATVTTKSQDQSGSLCRAISTRMDPETLKIMGNEDYKNGNFAEALALYDAAIAIDPNKAAYRSNKSAALTALGRILDAVLNAEKLSESSLITIGHIIGWVTCTSGEVEKSMYHFKHSGPEADPEDIVKAKAVQTHLNKCTEAKRLRDWNGLITETTNTISSGADAAPQVYSLQAEALLKTHRHQEADDALSKCPVFDVETSTRYYGPVGYAGFLVVRAQVHLASGRFVLFLIRRSCGGDPTRRPAGGNNREVAMVSRRAQAVTEARFRGNELFKAGRFEEACAAYGEGLDHDPRNSVLLCNRAACRSKLGQFEKSVDDCTQQSLSGQATVSSPQKSDGNTKMGENAAERRSGCGLLSVMFGRRNLWSKKPTPTDNGSQKSTSTAATATSNIQFTKSPGSDLKKPHHDVKVSVETIQNNKIQNQNQNQNQRSVVPSKPSSNQYPNNHQLGTYENQRSSYNNNSSSVDPYRGGQRKVPREAIVYLLESMITDHQKSRGANGLVRASSSNVMLYGNLGNLNQSGPATTLGYGNVNSGGGYGATRTNVAAPATVTTKSQDQSGSLCRAISTRMDPETLKIMGNEDYKNGNFAEALALYDAAIAIDPNKAAYRSNKSAALTALGRILDAVFECREAIRIEPHYHRAHHRLGNLYLRLGEVEKSMYHFKHSGPEADPEDIVKAKAVQTHLNKCTEAKRLRDWNGLITETTNTISSGADAAPQVYSLQAEALLKTHRHQEADDALSKCPVFDVETSTRYYGPVGYAGFLVVRAQVHLASGRFDEAVEAIQRAGQLDGNNREVAMVSRRAQAVTEARFRGNELFKAGRFEEACAAYGEGLDHDPRNSVLLCNRAACRSKLGQFEKSVDDCTAAISVRPGYRKARLRRVDCNTKMRKWELVAADYEILEKDTPEDEEVIRGLSEAQQQLMKRRGQDS</sequence>
<feature type="compositionally biased region" description="Polar residues" evidence="2">
    <location>
        <begin position="529"/>
        <end position="546"/>
    </location>
</feature>
<feature type="compositionally biased region" description="Polar residues" evidence="2">
    <location>
        <begin position="637"/>
        <end position="662"/>
    </location>
</feature>
<feature type="region of interest" description="Disordered" evidence="2">
    <location>
        <begin position="23"/>
        <end position="132"/>
    </location>
</feature>
<organism evidence="3 4">
    <name type="scientific">Brassica napus</name>
    <name type="common">Rape</name>
    <dbReference type="NCBI Taxonomy" id="3708"/>
    <lineage>
        <taxon>Eukaryota</taxon>
        <taxon>Viridiplantae</taxon>
        <taxon>Streptophyta</taxon>
        <taxon>Embryophyta</taxon>
        <taxon>Tracheophyta</taxon>
        <taxon>Spermatophyta</taxon>
        <taxon>Magnoliopsida</taxon>
        <taxon>eudicotyledons</taxon>
        <taxon>Gunneridae</taxon>
        <taxon>Pentapetalae</taxon>
        <taxon>rosids</taxon>
        <taxon>malvids</taxon>
        <taxon>Brassicales</taxon>
        <taxon>Brassicaceae</taxon>
        <taxon>Brassiceae</taxon>
        <taxon>Brassica</taxon>
    </lineage>
</organism>
<dbReference type="PANTHER" id="PTHR46050:SF24">
    <property type="entry name" value="(RAPE) HYPOTHETICAL PROTEIN"/>
    <property type="match status" value="1"/>
</dbReference>
<feature type="repeat" description="TPR" evidence="1">
    <location>
        <begin position="778"/>
        <end position="811"/>
    </location>
</feature>
<reference evidence="3 4" key="1">
    <citation type="submission" date="2021-05" db="EMBL/GenBank/DDBJ databases">
        <title>Genome Assembly of Synthetic Allotetraploid Brassica napus Reveals Homoeologous Exchanges between Subgenomes.</title>
        <authorList>
            <person name="Davis J.T."/>
        </authorList>
    </citation>
    <scope>NUCLEOTIDE SEQUENCE [LARGE SCALE GENOMIC DNA]</scope>
    <source>
        <strain evidence="4">cv. Da-Ae</strain>
        <tissue evidence="3">Seedling</tissue>
    </source>
</reference>
<keyword evidence="4" id="KW-1185">Reference proteome</keyword>
<evidence type="ECO:0000313" key="4">
    <source>
        <dbReference type="Proteomes" id="UP000824890"/>
    </source>
</evidence>
<feature type="compositionally biased region" description="Polar residues" evidence="2">
    <location>
        <begin position="29"/>
        <end position="38"/>
    </location>
</feature>
<feature type="compositionally biased region" description="Polar residues" evidence="2">
    <location>
        <begin position="577"/>
        <end position="586"/>
    </location>
</feature>
<evidence type="ECO:0000256" key="2">
    <source>
        <dbReference type="SAM" id="MobiDB-lite"/>
    </source>
</evidence>
<feature type="region of interest" description="Disordered" evidence="2">
    <location>
        <begin position="571"/>
        <end position="679"/>
    </location>
</feature>
<dbReference type="InterPro" id="IPR044534">
    <property type="entry name" value="TTL1-4"/>
</dbReference>
<accession>A0ABQ8AIT3</accession>
<feature type="compositionally biased region" description="Low complexity" evidence="2">
    <location>
        <begin position="587"/>
        <end position="596"/>
    </location>
</feature>
<evidence type="ECO:0000313" key="3">
    <source>
        <dbReference type="EMBL" id="KAH0892415.1"/>
    </source>
</evidence>
<feature type="compositionally biased region" description="Low complexity" evidence="2">
    <location>
        <begin position="74"/>
        <end position="88"/>
    </location>
</feature>
<keyword evidence="1" id="KW-0802">TPR repeat</keyword>
<feature type="repeat" description="TPR" evidence="1">
    <location>
        <begin position="966"/>
        <end position="999"/>
    </location>
</feature>
<gene>
    <name evidence="3" type="ORF">HID58_054844</name>
</gene>
<feature type="compositionally biased region" description="Polar residues" evidence="2">
    <location>
        <begin position="89"/>
        <end position="114"/>
    </location>
</feature>
<feature type="repeat" description="TPR" evidence="1">
    <location>
        <begin position="232"/>
        <end position="265"/>
    </location>
</feature>
<dbReference type="PANTHER" id="PTHR46050">
    <property type="entry name" value="TPR REPEAT-CONTAINING THIOREDOXIN"/>
    <property type="match status" value="1"/>
</dbReference>
<name>A0ABQ8AIT3_BRANA</name>
<feature type="region of interest" description="Disordered" evidence="2">
    <location>
        <begin position="529"/>
        <end position="555"/>
    </location>
</feature>
<comment type="caution">
    <text evidence="3">The sequence shown here is derived from an EMBL/GenBank/DDBJ whole genome shotgun (WGS) entry which is preliminary data.</text>
</comment>
<protein>
    <submittedName>
        <fullName evidence="3">Uncharacterized protein</fullName>
    </submittedName>
</protein>
<dbReference type="Gene3D" id="1.25.40.10">
    <property type="entry name" value="Tetratricopeptide repeat domain"/>
    <property type="match status" value="3"/>
</dbReference>
<feature type="compositionally biased region" description="Low complexity" evidence="2">
    <location>
        <begin position="39"/>
        <end position="48"/>
    </location>
</feature>
<dbReference type="Pfam" id="PF13432">
    <property type="entry name" value="TPR_16"/>
    <property type="match status" value="2"/>
</dbReference>
<dbReference type="SMART" id="SM00028">
    <property type="entry name" value="TPR"/>
    <property type="match status" value="11"/>
</dbReference>